<dbReference type="OrthoDB" id="9794834at2"/>
<dbReference type="Proteomes" id="UP000219285">
    <property type="component" value="Chromosome"/>
</dbReference>
<dbReference type="KEGG" id="apel:CA267_010885"/>
<name>A0A6M4MF29_9ALTE</name>
<organism evidence="1 2">
    <name type="scientific">Alteromonas pelagimontana</name>
    <dbReference type="NCBI Taxonomy" id="1858656"/>
    <lineage>
        <taxon>Bacteria</taxon>
        <taxon>Pseudomonadati</taxon>
        <taxon>Pseudomonadota</taxon>
        <taxon>Gammaproteobacteria</taxon>
        <taxon>Alteromonadales</taxon>
        <taxon>Alteromonadaceae</taxon>
        <taxon>Alteromonas/Salinimonas group</taxon>
        <taxon>Alteromonas</taxon>
    </lineage>
</organism>
<protein>
    <submittedName>
        <fullName evidence="1">Uncharacterized protein</fullName>
    </submittedName>
</protein>
<sequence>MFASAISTLNKANLLMGYSRVLPSDQFAAIKVNSDGKGIKSTLEKFDAEEEAIEFVVKNWDNSYIPINGLADDQLNKIMVYAGAAKEFISFIGGRRFTWSSEQHALFVIMHEIGHLEAGDQEFQADKFALEKLGW</sequence>
<accession>A0A6M4MF29</accession>
<reference evidence="1 2" key="2">
    <citation type="submission" date="2020-04" db="EMBL/GenBank/DDBJ databases">
        <title>Complete genome sequence of Alteromonas pelagimontana 5.12T.</title>
        <authorList>
            <person name="Sinha R.K."/>
            <person name="Krishnan K.P."/>
            <person name="Kurian J.P."/>
        </authorList>
    </citation>
    <scope>NUCLEOTIDE SEQUENCE [LARGE SCALE GENOMIC DNA]</scope>
    <source>
        <strain evidence="1 2">5.12</strain>
    </source>
</reference>
<dbReference type="RefSeq" id="WP_139316206.1">
    <property type="nucleotide sequence ID" value="NZ_CP052766.1"/>
</dbReference>
<evidence type="ECO:0000313" key="2">
    <source>
        <dbReference type="Proteomes" id="UP000219285"/>
    </source>
</evidence>
<dbReference type="EMBL" id="CP052766">
    <property type="protein sequence ID" value="QJR81250.1"/>
    <property type="molecule type" value="Genomic_DNA"/>
</dbReference>
<keyword evidence="2" id="KW-1185">Reference proteome</keyword>
<gene>
    <name evidence="1" type="ORF">CA267_010885</name>
</gene>
<dbReference type="AlphaFoldDB" id="A0A6M4MF29"/>
<proteinExistence type="predicted"/>
<reference evidence="2" key="1">
    <citation type="submission" date="2014-12" db="EMBL/GenBank/DDBJ databases">
        <title>Complete genome sequence of a multi-drug resistant Klebsiella pneumoniae.</title>
        <authorList>
            <person name="Hua X."/>
            <person name="Chen Q."/>
            <person name="Li X."/>
            <person name="Feng Y."/>
            <person name="Ruan Z."/>
            <person name="Yu Y."/>
        </authorList>
    </citation>
    <scope>NUCLEOTIDE SEQUENCE [LARGE SCALE GENOMIC DNA]</scope>
    <source>
        <strain evidence="2">5.12</strain>
    </source>
</reference>
<evidence type="ECO:0000313" key="1">
    <source>
        <dbReference type="EMBL" id="QJR81250.1"/>
    </source>
</evidence>